<keyword evidence="5 7" id="KW-1133">Transmembrane helix</keyword>
<feature type="transmembrane region" description="Helical" evidence="7">
    <location>
        <begin position="300"/>
        <end position="317"/>
    </location>
</feature>
<evidence type="ECO:0000259" key="9">
    <source>
        <dbReference type="Pfam" id="PF07662"/>
    </source>
</evidence>
<dbReference type="PANTHER" id="PTHR10590">
    <property type="entry name" value="SODIUM/NUCLEOSIDE COTRANSPORTER"/>
    <property type="match status" value="1"/>
</dbReference>
<feature type="transmembrane region" description="Helical" evidence="7">
    <location>
        <begin position="356"/>
        <end position="377"/>
    </location>
</feature>
<keyword evidence="4 7" id="KW-0812">Transmembrane</keyword>
<dbReference type="InterPro" id="IPR011657">
    <property type="entry name" value="CNT_C_dom"/>
</dbReference>
<dbReference type="Pfam" id="PF01773">
    <property type="entry name" value="Nucleos_tra2_N"/>
    <property type="match status" value="1"/>
</dbReference>
<keyword evidence="3" id="KW-1003">Cell membrane</keyword>
<comment type="caution">
    <text evidence="11">The sequence shown here is derived from an EMBL/GenBank/DDBJ whole genome shotgun (WGS) entry which is preliminary data.</text>
</comment>
<evidence type="ECO:0000256" key="7">
    <source>
        <dbReference type="SAM" id="Phobius"/>
    </source>
</evidence>
<feature type="transmembrane region" description="Helical" evidence="7">
    <location>
        <begin position="262"/>
        <end position="280"/>
    </location>
</feature>
<dbReference type="EMBL" id="JAYMYJ010000145">
    <property type="protein sequence ID" value="MEB4592853.1"/>
    <property type="molecule type" value="Genomic_DNA"/>
</dbReference>
<organism evidence="11 12">
    <name type="scientific">Candidatus Thiothrix phosphatis</name>
    <dbReference type="NCBI Taxonomy" id="3112415"/>
    <lineage>
        <taxon>Bacteria</taxon>
        <taxon>Pseudomonadati</taxon>
        <taxon>Pseudomonadota</taxon>
        <taxon>Gammaproteobacteria</taxon>
        <taxon>Thiotrichales</taxon>
        <taxon>Thiotrichaceae</taxon>
        <taxon>Thiothrix</taxon>
    </lineage>
</organism>
<comment type="similarity">
    <text evidence="2">Belongs to the concentrative nucleoside transporter (CNT) (TC 2.A.41) family.</text>
</comment>
<evidence type="ECO:0000313" key="12">
    <source>
        <dbReference type="Proteomes" id="UP001308005"/>
    </source>
</evidence>
<dbReference type="Pfam" id="PF07662">
    <property type="entry name" value="Nucleos_tra2_C"/>
    <property type="match status" value="1"/>
</dbReference>
<dbReference type="InterPro" id="IPR002668">
    <property type="entry name" value="CNT_N_dom"/>
</dbReference>
<feature type="transmembrane region" description="Helical" evidence="7">
    <location>
        <begin position="97"/>
        <end position="120"/>
    </location>
</feature>
<evidence type="ECO:0000256" key="4">
    <source>
        <dbReference type="ARBA" id="ARBA00022692"/>
    </source>
</evidence>
<gene>
    <name evidence="11" type="ORF">VSS37_17880</name>
</gene>
<dbReference type="Pfam" id="PF07670">
    <property type="entry name" value="Gate"/>
    <property type="match status" value="1"/>
</dbReference>
<feature type="transmembrane region" description="Helical" evidence="7">
    <location>
        <begin position="175"/>
        <end position="199"/>
    </location>
</feature>
<reference evidence="12" key="1">
    <citation type="submission" date="2023-07" db="EMBL/GenBank/DDBJ databases">
        <title>The carbon used by Thiothrix.</title>
        <authorList>
            <person name="Chen L."/>
        </authorList>
    </citation>
    <scope>NUCLEOTIDE SEQUENCE [LARGE SCALE GENOMIC DNA]</scope>
</reference>
<evidence type="ECO:0000256" key="2">
    <source>
        <dbReference type="ARBA" id="ARBA00009033"/>
    </source>
</evidence>
<dbReference type="PANTHER" id="PTHR10590:SF4">
    <property type="entry name" value="SOLUTE CARRIER FAMILY 28 MEMBER 3"/>
    <property type="match status" value="1"/>
</dbReference>
<evidence type="ECO:0000256" key="1">
    <source>
        <dbReference type="ARBA" id="ARBA00004651"/>
    </source>
</evidence>
<protein>
    <submittedName>
        <fullName evidence="11">Nucleoside transporter C-terminal domain-containing protein</fullName>
    </submittedName>
</protein>
<dbReference type="Proteomes" id="UP001308005">
    <property type="component" value="Unassembled WGS sequence"/>
</dbReference>
<dbReference type="InterPro" id="IPR011642">
    <property type="entry name" value="Gate_dom"/>
</dbReference>
<sequence length="416" mass="43779">MLNLQSLLGFFVLLLIAWLFSENRRVVDWRLLLAGSLLQFALAALLLKWQALHQVLSGLNGAVLALQAATEQATAFTFGYLGGAPLPFEETQPGASFILAFHALPLVIVVSALTSILTYWRVLPRIIQVFSLLLERSLGVSGSVGLSTAANIFVGMVEAPLFIRPWLGRLSRSELFIVMTAGMATIAGTVLVLYASILGQVLPDAVGHLLIASLISAPAAIVVARLMTPETGMGHTVDIDIPQTASSTMDALTQGAQSGLQLFLNIIAMLLVLVALVHLANGMLGLLPEVGGAAITLERLLGYVMAPVVWLMGVPWSEAQAAGALMGVKTVLNELIAYLQLAQLPPDALSLRSRLIMTYALCGFANFGSLGIMIAGLTTMAPERRDEVLALGGRSIIAGTLATCCTGAVVGALTSA</sequence>
<keyword evidence="12" id="KW-1185">Reference proteome</keyword>
<accession>A0ABU6D2E1</accession>
<feature type="transmembrane region" description="Helical" evidence="7">
    <location>
        <begin position="389"/>
        <end position="413"/>
    </location>
</feature>
<evidence type="ECO:0000256" key="6">
    <source>
        <dbReference type="ARBA" id="ARBA00023136"/>
    </source>
</evidence>
<name>A0ABU6D2E1_9GAMM</name>
<feature type="transmembrane region" description="Helical" evidence="7">
    <location>
        <begin position="140"/>
        <end position="163"/>
    </location>
</feature>
<feature type="domain" description="Concentrative nucleoside transporter N-terminal" evidence="8">
    <location>
        <begin position="8"/>
        <end position="81"/>
    </location>
</feature>
<feature type="domain" description="Nucleoside transporter/FeoB GTPase Gate" evidence="10">
    <location>
        <begin position="101"/>
        <end position="200"/>
    </location>
</feature>
<feature type="transmembrane region" description="Helical" evidence="7">
    <location>
        <begin position="205"/>
        <end position="224"/>
    </location>
</feature>
<reference evidence="11 12" key="2">
    <citation type="submission" date="2024-01" db="EMBL/GenBank/DDBJ databases">
        <authorList>
            <person name="Xie X."/>
        </authorList>
    </citation>
    <scope>NUCLEOTIDE SEQUENCE [LARGE SCALE GENOMIC DNA]</scope>
    <source>
        <strain evidence="11">SCUT-1</strain>
    </source>
</reference>
<evidence type="ECO:0000256" key="5">
    <source>
        <dbReference type="ARBA" id="ARBA00022989"/>
    </source>
</evidence>
<keyword evidence="6 7" id="KW-0472">Membrane</keyword>
<evidence type="ECO:0000256" key="3">
    <source>
        <dbReference type="ARBA" id="ARBA00022475"/>
    </source>
</evidence>
<dbReference type="InterPro" id="IPR008276">
    <property type="entry name" value="C_nuclsd_transpt"/>
</dbReference>
<evidence type="ECO:0000259" key="10">
    <source>
        <dbReference type="Pfam" id="PF07670"/>
    </source>
</evidence>
<proteinExistence type="inferred from homology"/>
<comment type="subcellular location">
    <subcellularLocation>
        <location evidence="1">Cell membrane</location>
        <topology evidence="1">Multi-pass membrane protein</topology>
    </subcellularLocation>
</comment>
<evidence type="ECO:0000259" key="8">
    <source>
        <dbReference type="Pfam" id="PF01773"/>
    </source>
</evidence>
<feature type="transmembrane region" description="Helical" evidence="7">
    <location>
        <begin position="29"/>
        <end position="47"/>
    </location>
</feature>
<evidence type="ECO:0000313" key="11">
    <source>
        <dbReference type="EMBL" id="MEB4592853.1"/>
    </source>
</evidence>
<feature type="domain" description="Concentrative nucleoside transporter C-terminal" evidence="9">
    <location>
        <begin position="208"/>
        <end position="411"/>
    </location>
</feature>